<gene>
    <name evidence="6" type="ORF">L9X51_16705</name>
</gene>
<dbReference type="PANTHER" id="PTHR34501">
    <property type="entry name" value="PROTEIN YDDL-RELATED"/>
    <property type="match status" value="1"/>
</dbReference>
<protein>
    <submittedName>
        <fullName evidence="6">Porin</fullName>
    </submittedName>
</protein>
<sequence>MSHFKKTLLGAVVSSLMMSGAAFADGANSDAAEKFLTKDSFAYEVYGIIAMQVAYRDYDSGDSAKDDNLGGMQLNNESRIGFRGKKQFANFGPTFLWQVEGGYVDPSFGGEGAGLGERDTFVGFESEDMGQIRLGRVLTPLYELVDWPASNPGLGDVFDWGGSIGGAKYQDRQSNTIRWDSPMYGNAFSLDVAGGAGDKAGLGEGDDYWAGVAAHYKIGPIQIDAAYEGNRDIATEGTEWDNNTYLVGLQGWFENGISFYAQYKMMDAKSDAGDDEKQNAMSAALMYTTGDWQYKLGYAANFELERNGKTLDDTDDNVLSAQLMYFVDPSAVLYVRARTLDFGDKASYANGYQDKDADGKVTGTERWKSDDYVEFSVGVEYYF</sequence>
<evidence type="ECO:0000256" key="2">
    <source>
        <dbReference type="ARBA" id="ARBA00022729"/>
    </source>
</evidence>
<dbReference type="GO" id="GO:0015288">
    <property type="term" value="F:porin activity"/>
    <property type="evidence" value="ECO:0007669"/>
    <property type="project" value="InterPro"/>
</dbReference>
<dbReference type="AlphaFoldDB" id="A0A9X4FAG0"/>
<dbReference type="InterPro" id="IPR033900">
    <property type="entry name" value="Gram_neg_porin_domain"/>
</dbReference>
<dbReference type="EMBL" id="JAKNAX010000071">
    <property type="protein sequence ID" value="MDE1348041.1"/>
    <property type="molecule type" value="Genomic_DNA"/>
</dbReference>
<dbReference type="SUPFAM" id="SSF56935">
    <property type="entry name" value="Porins"/>
    <property type="match status" value="1"/>
</dbReference>
<accession>A0A9X4FAG0</accession>
<dbReference type="InterPro" id="IPR023614">
    <property type="entry name" value="Porin_dom_sf"/>
</dbReference>
<feature type="domain" description="Porin" evidence="5">
    <location>
        <begin position="15"/>
        <end position="342"/>
    </location>
</feature>
<dbReference type="RefSeq" id="WP_171980838.1">
    <property type="nucleotide sequence ID" value="NZ_JAKNAW010000002.1"/>
</dbReference>
<dbReference type="InterPro" id="IPR050298">
    <property type="entry name" value="Gram-neg_bact_OMP"/>
</dbReference>
<comment type="subcellular location">
    <subcellularLocation>
        <location evidence="1">Cell outer membrane</location>
        <topology evidence="1">Multi-pass membrane protein</topology>
    </subcellularLocation>
</comment>
<dbReference type="Proteomes" id="UP001140978">
    <property type="component" value="Unassembled WGS sequence"/>
</dbReference>
<feature type="signal peptide" evidence="4">
    <location>
        <begin position="1"/>
        <end position="24"/>
    </location>
</feature>
<dbReference type="Gene3D" id="2.40.160.10">
    <property type="entry name" value="Porin"/>
    <property type="match status" value="1"/>
</dbReference>
<evidence type="ECO:0000313" key="7">
    <source>
        <dbReference type="Proteomes" id="UP001140978"/>
    </source>
</evidence>
<keyword evidence="2 4" id="KW-0732">Signal</keyword>
<name>A0A9X4FAG0_9VIBR</name>
<proteinExistence type="predicted"/>
<comment type="caution">
    <text evidence="6">The sequence shown here is derived from an EMBL/GenBank/DDBJ whole genome shotgun (WGS) entry which is preliminary data.</text>
</comment>
<evidence type="ECO:0000256" key="1">
    <source>
        <dbReference type="ARBA" id="ARBA00004571"/>
    </source>
</evidence>
<dbReference type="GO" id="GO:0009279">
    <property type="term" value="C:cell outer membrane"/>
    <property type="evidence" value="ECO:0007669"/>
    <property type="project" value="UniProtKB-SubCell"/>
</dbReference>
<keyword evidence="3" id="KW-0472">Membrane</keyword>
<dbReference type="Pfam" id="PF13609">
    <property type="entry name" value="Porin_4"/>
    <property type="match status" value="1"/>
</dbReference>
<organism evidence="6 7">
    <name type="scientific">Vibrio aestuarianus</name>
    <dbReference type="NCBI Taxonomy" id="28171"/>
    <lineage>
        <taxon>Bacteria</taxon>
        <taxon>Pseudomonadati</taxon>
        <taxon>Pseudomonadota</taxon>
        <taxon>Gammaproteobacteria</taxon>
        <taxon>Vibrionales</taxon>
        <taxon>Vibrionaceae</taxon>
        <taxon>Vibrio</taxon>
    </lineage>
</organism>
<reference evidence="6" key="1">
    <citation type="submission" date="2022-02" db="EMBL/GenBank/DDBJ databases">
        <title>Emergence and expansion in Europe of a Vibrio aestuarianus clonal complex pathogenic for oysters.</title>
        <authorList>
            <person name="Mesnil A."/>
            <person name="Travers M.-A."/>
        </authorList>
    </citation>
    <scope>NUCLEOTIDE SEQUENCE</scope>
    <source>
        <strain evidence="6">19_064_15T1</strain>
    </source>
</reference>
<dbReference type="CDD" id="cd00342">
    <property type="entry name" value="gram_neg_porins"/>
    <property type="match status" value="1"/>
</dbReference>
<evidence type="ECO:0000313" key="6">
    <source>
        <dbReference type="EMBL" id="MDE1348041.1"/>
    </source>
</evidence>
<evidence type="ECO:0000256" key="4">
    <source>
        <dbReference type="SAM" id="SignalP"/>
    </source>
</evidence>
<evidence type="ECO:0000259" key="5">
    <source>
        <dbReference type="Pfam" id="PF13609"/>
    </source>
</evidence>
<dbReference type="PANTHER" id="PTHR34501:SF2">
    <property type="entry name" value="OUTER MEMBRANE PORIN F-RELATED"/>
    <property type="match status" value="1"/>
</dbReference>
<evidence type="ECO:0000256" key="3">
    <source>
        <dbReference type="ARBA" id="ARBA00023136"/>
    </source>
</evidence>
<feature type="chain" id="PRO_5040911774" evidence="4">
    <location>
        <begin position="25"/>
        <end position="383"/>
    </location>
</feature>